<accession>A0ABS1YJ12</accession>
<dbReference type="EMBL" id="JAEVHL010000102">
    <property type="protein sequence ID" value="MBM0277427.1"/>
    <property type="molecule type" value="Genomic_DNA"/>
</dbReference>
<name>A0ABS1YJ12_9ACTN</name>
<proteinExistence type="predicted"/>
<gene>
    <name evidence="1" type="ORF">JM949_19570</name>
</gene>
<sequence length="104" mass="11339">MPDDQDDDLHRDLTRMAGNAALASEVRDSLRRLAASGVSPELAAMAQDVLSGRSSLRAAADSAALAGQLSERIERFQQWQAELTPEEREQFLADARARFGEPEG</sequence>
<protein>
    <submittedName>
        <fullName evidence="1">Uncharacterized protein</fullName>
    </submittedName>
</protein>
<organism evidence="1 2">
    <name type="scientific">Micromonospora tarensis</name>
    <dbReference type="NCBI Taxonomy" id="2806100"/>
    <lineage>
        <taxon>Bacteria</taxon>
        <taxon>Bacillati</taxon>
        <taxon>Actinomycetota</taxon>
        <taxon>Actinomycetes</taxon>
        <taxon>Micromonosporales</taxon>
        <taxon>Micromonosporaceae</taxon>
        <taxon>Micromonospora</taxon>
    </lineage>
</organism>
<evidence type="ECO:0000313" key="1">
    <source>
        <dbReference type="EMBL" id="MBM0277427.1"/>
    </source>
</evidence>
<comment type="caution">
    <text evidence="1">The sequence shown here is derived from an EMBL/GenBank/DDBJ whole genome shotgun (WGS) entry which is preliminary data.</text>
</comment>
<keyword evidence="2" id="KW-1185">Reference proteome</keyword>
<dbReference type="Proteomes" id="UP000622245">
    <property type="component" value="Unassembled WGS sequence"/>
</dbReference>
<dbReference type="RefSeq" id="WP_203149855.1">
    <property type="nucleotide sequence ID" value="NZ_JAEVHL010000102.1"/>
</dbReference>
<reference evidence="1 2" key="1">
    <citation type="submission" date="2021-01" db="EMBL/GenBank/DDBJ databases">
        <title>Draft genome sequence of Micromonospora sp. strain STR1s_6.</title>
        <authorList>
            <person name="Karlyshev A."/>
            <person name="Jawad R."/>
        </authorList>
    </citation>
    <scope>NUCLEOTIDE SEQUENCE [LARGE SCALE GENOMIC DNA]</scope>
    <source>
        <strain evidence="1 2">STR1S-6</strain>
    </source>
</reference>
<evidence type="ECO:0000313" key="2">
    <source>
        <dbReference type="Proteomes" id="UP000622245"/>
    </source>
</evidence>